<comment type="caution">
    <text evidence="1">The sequence shown here is derived from an EMBL/GenBank/DDBJ whole genome shotgun (WGS) entry which is preliminary data.</text>
</comment>
<evidence type="ECO:0000313" key="1">
    <source>
        <dbReference type="EMBL" id="MCI37459.1"/>
    </source>
</evidence>
<feature type="non-terminal residue" evidence="1">
    <location>
        <position position="1"/>
    </location>
</feature>
<proteinExistence type="predicted"/>
<organism evidence="1 2">
    <name type="scientific">Trifolium medium</name>
    <dbReference type="NCBI Taxonomy" id="97028"/>
    <lineage>
        <taxon>Eukaryota</taxon>
        <taxon>Viridiplantae</taxon>
        <taxon>Streptophyta</taxon>
        <taxon>Embryophyta</taxon>
        <taxon>Tracheophyta</taxon>
        <taxon>Spermatophyta</taxon>
        <taxon>Magnoliopsida</taxon>
        <taxon>eudicotyledons</taxon>
        <taxon>Gunneridae</taxon>
        <taxon>Pentapetalae</taxon>
        <taxon>rosids</taxon>
        <taxon>fabids</taxon>
        <taxon>Fabales</taxon>
        <taxon>Fabaceae</taxon>
        <taxon>Papilionoideae</taxon>
        <taxon>50 kb inversion clade</taxon>
        <taxon>NPAAA clade</taxon>
        <taxon>Hologalegina</taxon>
        <taxon>IRL clade</taxon>
        <taxon>Trifolieae</taxon>
        <taxon>Trifolium</taxon>
    </lineage>
</organism>
<evidence type="ECO:0000313" key="2">
    <source>
        <dbReference type="Proteomes" id="UP000265520"/>
    </source>
</evidence>
<dbReference type="AlphaFoldDB" id="A0A392RMC5"/>
<reference evidence="1 2" key="1">
    <citation type="journal article" date="2018" name="Front. Plant Sci.">
        <title>Red Clover (Trifolium pratense) and Zigzag Clover (T. medium) - A Picture of Genomic Similarities and Differences.</title>
        <authorList>
            <person name="Dluhosova J."/>
            <person name="Istvanek J."/>
            <person name="Nedelnik J."/>
            <person name="Repkova J."/>
        </authorList>
    </citation>
    <scope>NUCLEOTIDE SEQUENCE [LARGE SCALE GENOMIC DNA]</scope>
    <source>
        <strain evidence="2">cv. 10/8</strain>
        <tissue evidence="1">Leaf</tissue>
    </source>
</reference>
<keyword evidence="2" id="KW-1185">Reference proteome</keyword>
<accession>A0A392RMC5</accession>
<sequence length="121" mass="13925">KRAFSEIRLTHVRAHERSRGILKAFMSWKNVREVVGEIFSSIYYGPSSLSEDHNLRGASIVIPRIDSRIESCLVKDLFVGVIFGHLLRTFQQLPRVSARVSVADFSRKYSLDLARFATRRM</sequence>
<name>A0A392RMC5_9FABA</name>
<dbReference type="EMBL" id="LXQA010244816">
    <property type="protein sequence ID" value="MCI37459.1"/>
    <property type="molecule type" value="Genomic_DNA"/>
</dbReference>
<protein>
    <submittedName>
        <fullName evidence="1">Uncharacterized protein</fullName>
    </submittedName>
</protein>
<dbReference type="Proteomes" id="UP000265520">
    <property type="component" value="Unassembled WGS sequence"/>
</dbReference>